<organism evidence="2">
    <name type="scientific">hydrothermal vent metagenome</name>
    <dbReference type="NCBI Taxonomy" id="652676"/>
    <lineage>
        <taxon>unclassified sequences</taxon>
        <taxon>metagenomes</taxon>
        <taxon>ecological metagenomes</taxon>
    </lineage>
</organism>
<reference evidence="2" key="1">
    <citation type="submission" date="2016-10" db="EMBL/GenBank/DDBJ databases">
        <authorList>
            <person name="de Groot N.N."/>
        </authorList>
    </citation>
    <scope>NUCLEOTIDE SEQUENCE</scope>
</reference>
<protein>
    <submittedName>
        <fullName evidence="2">Resolvase-like protein</fullName>
    </submittedName>
</protein>
<name>A0A1W1D0B4_9ZZZZ</name>
<dbReference type="Pfam" id="PF00239">
    <property type="entry name" value="Resolvase"/>
    <property type="match status" value="1"/>
</dbReference>
<dbReference type="GO" id="GO:0000150">
    <property type="term" value="F:DNA strand exchange activity"/>
    <property type="evidence" value="ECO:0007669"/>
    <property type="project" value="InterPro"/>
</dbReference>
<dbReference type="Gene3D" id="3.40.50.1390">
    <property type="entry name" value="Resolvase, N-terminal catalytic domain"/>
    <property type="match status" value="1"/>
</dbReference>
<dbReference type="PROSITE" id="PS51736">
    <property type="entry name" value="RECOMBINASES_3"/>
    <property type="match status" value="1"/>
</dbReference>
<dbReference type="AlphaFoldDB" id="A0A1W1D0B4"/>
<evidence type="ECO:0000313" key="2">
    <source>
        <dbReference type="EMBL" id="SFV71550.1"/>
    </source>
</evidence>
<proteinExistence type="predicted"/>
<sequence>MKRYIQLRDYAKNHSVTYRTAWNRFRAGKIPNSFKDANNNIIEVINEKNIDLSKVAIYTRVSSNKNRANLDAQALRLKQYSMAKGYQIVEVVKEVGSGVNDDRKN</sequence>
<feature type="domain" description="Resolvase/invertase-type recombinase catalytic" evidence="1">
    <location>
        <begin position="54"/>
        <end position="105"/>
    </location>
</feature>
<dbReference type="InterPro" id="IPR006119">
    <property type="entry name" value="Resolv_N"/>
</dbReference>
<dbReference type="InterPro" id="IPR036162">
    <property type="entry name" value="Resolvase-like_N_sf"/>
</dbReference>
<gene>
    <name evidence="2" type="ORF">MNB_SV-13-225</name>
</gene>
<accession>A0A1W1D0B4</accession>
<dbReference type="EMBL" id="FPHM01000265">
    <property type="protein sequence ID" value="SFV71550.1"/>
    <property type="molecule type" value="Genomic_DNA"/>
</dbReference>
<evidence type="ECO:0000259" key="1">
    <source>
        <dbReference type="PROSITE" id="PS51736"/>
    </source>
</evidence>
<dbReference type="GO" id="GO:0003677">
    <property type="term" value="F:DNA binding"/>
    <property type="evidence" value="ECO:0007669"/>
    <property type="project" value="InterPro"/>
</dbReference>
<dbReference type="SUPFAM" id="SSF53041">
    <property type="entry name" value="Resolvase-like"/>
    <property type="match status" value="1"/>
</dbReference>